<dbReference type="SUPFAM" id="SSF55681">
    <property type="entry name" value="Class II aaRS and biotin synthetases"/>
    <property type="match status" value="1"/>
</dbReference>
<dbReference type="InterPro" id="IPR045864">
    <property type="entry name" value="aa-tRNA-synth_II/BPL/LPL"/>
</dbReference>
<dbReference type="GO" id="GO:0004077">
    <property type="term" value="F:biotin--[biotin carboxyl-carrier protein] ligase activity"/>
    <property type="evidence" value="ECO:0007669"/>
    <property type="project" value="UniProtKB-EC"/>
</dbReference>
<reference evidence="3" key="1">
    <citation type="submission" date="2020-08" db="EMBL/GenBank/DDBJ databases">
        <title>Lewinella bacteria from marine environments.</title>
        <authorList>
            <person name="Zhong Y."/>
        </authorList>
    </citation>
    <scope>NUCLEOTIDE SEQUENCE</scope>
    <source>
        <strain evidence="3">KCTC 42187</strain>
    </source>
</reference>
<dbReference type="PANTHER" id="PTHR12835">
    <property type="entry name" value="BIOTIN PROTEIN LIGASE"/>
    <property type="match status" value="1"/>
</dbReference>
<keyword evidence="4" id="KW-1185">Reference proteome</keyword>
<comment type="caution">
    <text evidence="3">The sequence shown here is derived from an EMBL/GenBank/DDBJ whole genome shotgun (WGS) entry which is preliminary data.</text>
</comment>
<dbReference type="EC" id="6.3.4.15" evidence="3"/>
<dbReference type="PROSITE" id="PS51733">
    <property type="entry name" value="BPL_LPL_CATALYTIC"/>
    <property type="match status" value="1"/>
</dbReference>
<dbReference type="InterPro" id="IPR004143">
    <property type="entry name" value="BPL_LPL_catalytic"/>
</dbReference>
<dbReference type="PANTHER" id="PTHR12835:SF5">
    <property type="entry name" value="BIOTIN--PROTEIN LIGASE"/>
    <property type="match status" value="1"/>
</dbReference>
<evidence type="ECO:0000256" key="1">
    <source>
        <dbReference type="ARBA" id="ARBA00022598"/>
    </source>
</evidence>
<name>A0A923TE73_9BACT</name>
<dbReference type="GO" id="GO:0005737">
    <property type="term" value="C:cytoplasm"/>
    <property type="evidence" value="ECO:0007669"/>
    <property type="project" value="TreeGrafter"/>
</dbReference>
<dbReference type="Proteomes" id="UP000650081">
    <property type="component" value="Unassembled WGS sequence"/>
</dbReference>
<dbReference type="CDD" id="cd16442">
    <property type="entry name" value="BPL"/>
    <property type="match status" value="1"/>
</dbReference>
<evidence type="ECO:0000313" key="3">
    <source>
        <dbReference type="EMBL" id="MBC6995607.1"/>
    </source>
</evidence>
<sequence>MSYANIQLFPKVSYRFDSVDSTNAAAIRAINAGEWPEPGAVFWAEGQSQGRGQGGKHWHATPGANLTVSIVAYPSHLPLHALFALNQLAGIAVAHTVQAFLPAEWQDAVRLKWPNDVYVGQQKIAGILVQNGLRGNQLAWSVLGIGLNVNEAAFPAELAASATSLQILTRRAHDREAVATQLWQALSASYARTAPDQLAALGDQYHHLLYRLNVAAHYREVATGQSFQGTILGVDAAGQLRLGLEDGTEKAFSLQQLLFL</sequence>
<dbReference type="EMBL" id="JACSIT010000139">
    <property type="protein sequence ID" value="MBC6995607.1"/>
    <property type="molecule type" value="Genomic_DNA"/>
</dbReference>
<evidence type="ECO:0000259" key="2">
    <source>
        <dbReference type="PROSITE" id="PS51733"/>
    </source>
</evidence>
<organism evidence="3 4">
    <name type="scientific">Neolewinella lacunae</name>
    <dbReference type="NCBI Taxonomy" id="1517758"/>
    <lineage>
        <taxon>Bacteria</taxon>
        <taxon>Pseudomonadati</taxon>
        <taxon>Bacteroidota</taxon>
        <taxon>Saprospiria</taxon>
        <taxon>Saprospirales</taxon>
        <taxon>Lewinellaceae</taxon>
        <taxon>Neolewinella</taxon>
    </lineage>
</organism>
<gene>
    <name evidence="3" type="ORF">H9S92_15675</name>
</gene>
<feature type="domain" description="BPL/LPL catalytic" evidence="2">
    <location>
        <begin position="1"/>
        <end position="194"/>
    </location>
</feature>
<accession>A0A923TE73</accession>
<dbReference type="Gene3D" id="3.30.930.10">
    <property type="entry name" value="Bira Bifunctional Protein, Domain 2"/>
    <property type="match status" value="1"/>
</dbReference>
<evidence type="ECO:0000313" key="4">
    <source>
        <dbReference type="Proteomes" id="UP000650081"/>
    </source>
</evidence>
<protein>
    <submittedName>
        <fullName evidence="3">Biotin--[acetyl-CoA-carboxylase] ligase</fullName>
        <ecNumber evidence="3">6.3.4.15</ecNumber>
    </submittedName>
</protein>
<dbReference type="AlphaFoldDB" id="A0A923TE73"/>
<dbReference type="InterPro" id="IPR004408">
    <property type="entry name" value="Biotin_CoA_COase_ligase"/>
</dbReference>
<proteinExistence type="predicted"/>
<dbReference type="NCBIfam" id="TIGR00121">
    <property type="entry name" value="birA_ligase"/>
    <property type="match status" value="1"/>
</dbReference>
<dbReference type="Pfam" id="PF03099">
    <property type="entry name" value="BPL_LplA_LipB"/>
    <property type="match status" value="1"/>
</dbReference>
<keyword evidence="1 3" id="KW-0436">Ligase</keyword>
<dbReference type="RefSeq" id="WP_187467636.1">
    <property type="nucleotide sequence ID" value="NZ_JACSIT010000139.1"/>
</dbReference>